<comment type="similarity">
    <text evidence="1">Belongs to the aldolase LacD family.</text>
</comment>
<organism evidence="3 4">
    <name type="scientific">Lacticaseibacillus hegangensis</name>
    <dbReference type="NCBI Taxonomy" id="2486010"/>
    <lineage>
        <taxon>Bacteria</taxon>
        <taxon>Bacillati</taxon>
        <taxon>Bacillota</taxon>
        <taxon>Bacilli</taxon>
        <taxon>Lactobacillales</taxon>
        <taxon>Lactobacillaceae</taxon>
        <taxon>Lacticaseibacillus</taxon>
    </lineage>
</organism>
<reference evidence="4" key="1">
    <citation type="journal article" date="2019" name="Int. J. Syst. Evol. Microbiol.">
        <title>The Global Catalogue of Microorganisms (GCM) 10K type strain sequencing project: providing services to taxonomists for standard genome sequencing and annotation.</title>
        <authorList>
            <consortium name="The Broad Institute Genomics Platform"/>
            <consortium name="The Broad Institute Genome Sequencing Center for Infectious Disease"/>
            <person name="Wu L."/>
            <person name="Ma J."/>
        </authorList>
    </citation>
    <scope>NUCLEOTIDE SEQUENCE [LARGE SCALE GENOMIC DNA]</scope>
    <source>
        <strain evidence="4">CCM 8912</strain>
    </source>
</reference>
<comment type="caution">
    <text evidence="3">The sequence shown here is derived from an EMBL/GenBank/DDBJ whole genome shotgun (WGS) entry which is preliminary data.</text>
</comment>
<dbReference type="PANTHER" id="PTHR39340:SF1">
    <property type="entry name" value="SULFOFRUCTOSEPHOSPHATE ALDOLASE"/>
    <property type="match status" value="1"/>
</dbReference>
<keyword evidence="2" id="KW-0456">Lyase</keyword>
<evidence type="ECO:0000313" key="4">
    <source>
        <dbReference type="Proteomes" id="UP001597212"/>
    </source>
</evidence>
<dbReference type="InterPro" id="IPR050552">
    <property type="entry name" value="LacD_aldolase"/>
</dbReference>
<dbReference type="InterPro" id="IPR013785">
    <property type="entry name" value="Aldolase_TIM"/>
</dbReference>
<dbReference type="RefSeq" id="WP_164506180.1">
    <property type="nucleotide sequence ID" value="NZ_JBHTOK010000002.1"/>
</dbReference>
<dbReference type="Gene3D" id="3.20.20.70">
    <property type="entry name" value="Aldolase class I"/>
    <property type="match status" value="1"/>
</dbReference>
<proteinExistence type="inferred from homology"/>
<dbReference type="EMBL" id="JBHTOK010000002">
    <property type="protein sequence ID" value="MFD1439808.1"/>
    <property type="molecule type" value="Genomic_DNA"/>
</dbReference>
<dbReference type="Pfam" id="PF01791">
    <property type="entry name" value="DeoC"/>
    <property type="match status" value="1"/>
</dbReference>
<sequence length="239" mass="25378">MSVKLTAGQFAHLTALSNHQQVLTATTDRTEALGRLMTYDAPADASRLPGLQADLSALRIAETGGDGVLLHLTYLADADEVINDRKKALVERVGAEAKANHLPFVLALATPEAAGTVPEAIIAMTREFSDPRYGATVLALPAPVPLSHIDGFVKTPAAPDYDRTQAASLFKQQSDATDLPLVFHESGLTAAELEAQLNFAHDSGEEVNGLLASFKMLTALAKPLAKTATPWQAKVEVED</sequence>
<name>A0ABW4CUL6_9LACO</name>
<keyword evidence="4" id="KW-1185">Reference proteome</keyword>
<dbReference type="InterPro" id="IPR002915">
    <property type="entry name" value="DeoC/FbaB/LacD_aldolase"/>
</dbReference>
<protein>
    <submittedName>
        <fullName evidence="3">Uncharacterized protein</fullName>
    </submittedName>
</protein>
<dbReference type="SUPFAM" id="SSF51569">
    <property type="entry name" value="Aldolase"/>
    <property type="match status" value="1"/>
</dbReference>
<dbReference type="Proteomes" id="UP001597212">
    <property type="component" value="Unassembled WGS sequence"/>
</dbReference>
<evidence type="ECO:0000256" key="2">
    <source>
        <dbReference type="ARBA" id="ARBA00023239"/>
    </source>
</evidence>
<evidence type="ECO:0000256" key="1">
    <source>
        <dbReference type="ARBA" id="ARBA00008679"/>
    </source>
</evidence>
<dbReference type="PANTHER" id="PTHR39340">
    <property type="entry name" value="SULFOFRUCTOSEPHOSPHATE ALDOLASE"/>
    <property type="match status" value="1"/>
</dbReference>
<gene>
    <name evidence="3" type="ORF">ACFQ5K_00175</name>
</gene>
<accession>A0ABW4CUL6</accession>
<evidence type="ECO:0000313" key="3">
    <source>
        <dbReference type="EMBL" id="MFD1439808.1"/>
    </source>
</evidence>